<keyword evidence="2" id="KW-1185">Reference proteome</keyword>
<name>A0ABQ5F7Z6_9ASTR</name>
<dbReference type="EMBL" id="BQNB010017069">
    <property type="protein sequence ID" value="GJT58998.1"/>
    <property type="molecule type" value="Genomic_DNA"/>
</dbReference>
<organism evidence="1 2">
    <name type="scientific">Tanacetum coccineum</name>
    <dbReference type="NCBI Taxonomy" id="301880"/>
    <lineage>
        <taxon>Eukaryota</taxon>
        <taxon>Viridiplantae</taxon>
        <taxon>Streptophyta</taxon>
        <taxon>Embryophyta</taxon>
        <taxon>Tracheophyta</taxon>
        <taxon>Spermatophyta</taxon>
        <taxon>Magnoliopsida</taxon>
        <taxon>eudicotyledons</taxon>
        <taxon>Gunneridae</taxon>
        <taxon>Pentapetalae</taxon>
        <taxon>asterids</taxon>
        <taxon>campanulids</taxon>
        <taxon>Asterales</taxon>
        <taxon>Asteraceae</taxon>
        <taxon>Asteroideae</taxon>
        <taxon>Anthemideae</taxon>
        <taxon>Anthemidinae</taxon>
        <taxon>Tanacetum</taxon>
    </lineage>
</organism>
<evidence type="ECO:0000313" key="2">
    <source>
        <dbReference type="Proteomes" id="UP001151760"/>
    </source>
</evidence>
<accession>A0ABQ5F7Z6</accession>
<protein>
    <submittedName>
        <fullName evidence="1">Uncharacterized protein</fullName>
    </submittedName>
</protein>
<sequence length="333" mass="38333">MTMEILPEPTSNKLCVTNRFALIVLSSLRRSDKENKQVRLVLTEPKVHVKMEMKIPRSSRVKFITACSYSIEKYKDMMKAQFGYEKANWAKSMGHNPMDGHNRKEDGDGIWHAEVRLTEPYENVDDQGFMNKPTKRKLSKYHKLSDVMSPNQSELMMTKPVRHDPNDPANTRSVLNKISCTEEIENMLEIKVYEAGSREDIFSSEAYRRVFYINELIYTELCHEFYSTYDFGGLRSDENFNDMDYSLSISSEEELHLSRSLALTIRTLDVFTLKELTSPNGRLIFEDPSPGVPHVAIPKGPRPYMYAGVFEHMAGVYDVALHGAYNPPGYDQQ</sequence>
<dbReference type="Proteomes" id="UP001151760">
    <property type="component" value="Unassembled WGS sequence"/>
</dbReference>
<comment type="caution">
    <text evidence="1">The sequence shown here is derived from an EMBL/GenBank/DDBJ whole genome shotgun (WGS) entry which is preliminary data.</text>
</comment>
<reference evidence="1" key="1">
    <citation type="journal article" date="2022" name="Int. J. Mol. Sci.">
        <title>Draft Genome of Tanacetum Coccineum: Genomic Comparison of Closely Related Tanacetum-Family Plants.</title>
        <authorList>
            <person name="Yamashiro T."/>
            <person name="Shiraishi A."/>
            <person name="Nakayama K."/>
            <person name="Satake H."/>
        </authorList>
    </citation>
    <scope>NUCLEOTIDE SEQUENCE</scope>
</reference>
<proteinExistence type="predicted"/>
<gene>
    <name evidence="1" type="ORF">Tco_1002531</name>
</gene>
<reference evidence="1" key="2">
    <citation type="submission" date="2022-01" db="EMBL/GenBank/DDBJ databases">
        <authorList>
            <person name="Yamashiro T."/>
            <person name="Shiraishi A."/>
            <person name="Satake H."/>
            <person name="Nakayama K."/>
        </authorList>
    </citation>
    <scope>NUCLEOTIDE SEQUENCE</scope>
</reference>
<evidence type="ECO:0000313" key="1">
    <source>
        <dbReference type="EMBL" id="GJT58998.1"/>
    </source>
</evidence>